<feature type="region of interest" description="Disordered" evidence="1">
    <location>
        <begin position="285"/>
        <end position="309"/>
    </location>
</feature>
<proteinExistence type="predicted"/>
<dbReference type="EMBL" id="BAAAZO010000006">
    <property type="protein sequence ID" value="GAA3617293.1"/>
    <property type="molecule type" value="Genomic_DNA"/>
</dbReference>
<protein>
    <recommendedName>
        <fullName evidence="4">Bacterial CdiA-CT RNAse A domain-containing protein</fullName>
    </recommendedName>
</protein>
<keyword evidence="3" id="KW-1185">Reference proteome</keyword>
<evidence type="ECO:0000313" key="3">
    <source>
        <dbReference type="Proteomes" id="UP001501074"/>
    </source>
</evidence>
<organism evidence="2 3">
    <name type="scientific">Kineosporia mesophila</name>
    <dbReference type="NCBI Taxonomy" id="566012"/>
    <lineage>
        <taxon>Bacteria</taxon>
        <taxon>Bacillati</taxon>
        <taxon>Actinomycetota</taxon>
        <taxon>Actinomycetes</taxon>
        <taxon>Kineosporiales</taxon>
        <taxon>Kineosporiaceae</taxon>
        <taxon>Kineosporia</taxon>
    </lineage>
</organism>
<dbReference type="Proteomes" id="UP001501074">
    <property type="component" value="Unassembled WGS sequence"/>
</dbReference>
<name>A0ABP6ZRC6_9ACTN</name>
<comment type="caution">
    <text evidence="2">The sequence shown here is derived from an EMBL/GenBank/DDBJ whole genome shotgun (WGS) entry which is preliminary data.</text>
</comment>
<accession>A0ABP6ZRC6</accession>
<evidence type="ECO:0000313" key="2">
    <source>
        <dbReference type="EMBL" id="GAA3617293.1"/>
    </source>
</evidence>
<dbReference type="RefSeq" id="WP_231482514.1">
    <property type="nucleotide sequence ID" value="NZ_BAAAZO010000006.1"/>
</dbReference>
<evidence type="ECO:0008006" key="4">
    <source>
        <dbReference type="Google" id="ProtNLM"/>
    </source>
</evidence>
<evidence type="ECO:0000256" key="1">
    <source>
        <dbReference type="SAM" id="MobiDB-lite"/>
    </source>
</evidence>
<sequence>MTTRTGLIAAAVTGLATVLAESQTRCGRAADTTQAQAENALLAGWDGVAHGYESASGHLSEVLSHLSDLEERLTHAVEVLDRVHDDLSAPEVSGHLGAVIAELGEEHLDNAALAADKALRHLETVEAGWLVGVAQDLARDLQESGEALMTIRDDLAEEIGAADALGPTDTEMTPRVEELRRQGHGPQRHGPQVTDQQLTDRVLWWIDPMTGTTVDGDTGGQHRCAKVATKVASEASYVAAEAFIRSSRAFDQARRQAEAGHESMMKVVVPLPDIYGPGYRERIRGVQRNGSRTHPTGDPAGTRPPTEVDFTDGRMIAVYTRRPGGKFRLKTMFPDPRGAV</sequence>
<reference evidence="3" key="1">
    <citation type="journal article" date="2019" name="Int. J. Syst. Evol. Microbiol.">
        <title>The Global Catalogue of Microorganisms (GCM) 10K type strain sequencing project: providing services to taxonomists for standard genome sequencing and annotation.</title>
        <authorList>
            <consortium name="The Broad Institute Genomics Platform"/>
            <consortium name="The Broad Institute Genome Sequencing Center for Infectious Disease"/>
            <person name="Wu L."/>
            <person name="Ma J."/>
        </authorList>
    </citation>
    <scope>NUCLEOTIDE SEQUENCE [LARGE SCALE GENOMIC DNA]</scope>
    <source>
        <strain evidence="3">JCM 16902</strain>
    </source>
</reference>
<gene>
    <name evidence="2" type="ORF">GCM10022223_37350</name>
</gene>